<dbReference type="GO" id="GO:0016787">
    <property type="term" value="F:hydrolase activity"/>
    <property type="evidence" value="ECO:0007669"/>
    <property type="project" value="UniProtKB-KW"/>
</dbReference>
<dbReference type="SUPFAM" id="SSF53474">
    <property type="entry name" value="alpha/beta-Hydrolases"/>
    <property type="match status" value="1"/>
</dbReference>
<comment type="similarity">
    <text evidence="1">Belongs to the AB hydrolase superfamily. AB hydrolase 2 family.</text>
</comment>
<dbReference type="HOGENOM" id="CLU_049413_5_1_3"/>
<dbReference type="Pfam" id="PF02230">
    <property type="entry name" value="Abhydrolase_2"/>
    <property type="match status" value="1"/>
</dbReference>
<evidence type="ECO:0000259" key="3">
    <source>
        <dbReference type="Pfam" id="PF02230"/>
    </source>
</evidence>
<dbReference type="InterPro" id="IPR003140">
    <property type="entry name" value="PLipase/COase/thioEstase"/>
</dbReference>
<reference evidence="4 5" key="1">
    <citation type="submission" date="2012-06" db="EMBL/GenBank/DDBJ databases">
        <title>Finished chromosome of genome of Crinalium epipsammum PCC 9333.</title>
        <authorList>
            <consortium name="US DOE Joint Genome Institute"/>
            <person name="Gugger M."/>
            <person name="Coursin T."/>
            <person name="Rippka R."/>
            <person name="Tandeau De Marsac N."/>
            <person name="Huntemann M."/>
            <person name="Wei C.-L."/>
            <person name="Han J."/>
            <person name="Detter J.C."/>
            <person name="Han C."/>
            <person name="Tapia R."/>
            <person name="Davenport K."/>
            <person name="Daligault H."/>
            <person name="Erkkila T."/>
            <person name="Gu W."/>
            <person name="Munk A.C.C."/>
            <person name="Teshima H."/>
            <person name="Xu Y."/>
            <person name="Chain P."/>
            <person name="Chen A."/>
            <person name="Krypides N."/>
            <person name="Mavromatis K."/>
            <person name="Markowitz V."/>
            <person name="Szeto E."/>
            <person name="Ivanova N."/>
            <person name="Mikhailova N."/>
            <person name="Ovchinnikova G."/>
            <person name="Pagani I."/>
            <person name="Pati A."/>
            <person name="Goodwin L."/>
            <person name="Peters L."/>
            <person name="Pitluck S."/>
            <person name="Woyke T."/>
            <person name="Kerfeld C."/>
        </authorList>
    </citation>
    <scope>NUCLEOTIDE SEQUENCE [LARGE SCALE GENOMIC DNA]</scope>
    <source>
        <strain evidence="4 5">PCC 9333</strain>
    </source>
</reference>
<feature type="domain" description="Phospholipase/carboxylesterase/thioesterase" evidence="3">
    <location>
        <begin position="3"/>
        <end position="194"/>
    </location>
</feature>
<accession>K9W2R7</accession>
<dbReference type="Gene3D" id="3.40.50.1820">
    <property type="entry name" value="alpha/beta hydrolase"/>
    <property type="match status" value="1"/>
</dbReference>
<dbReference type="EMBL" id="CP003620">
    <property type="protein sequence ID" value="AFZ13725.1"/>
    <property type="molecule type" value="Genomic_DNA"/>
</dbReference>
<dbReference type="PANTHER" id="PTHR10655:SF17">
    <property type="entry name" value="LYSOPHOSPHOLIPASE-LIKE PROTEIN 1"/>
    <property type="match status" value="1"/>
</dbReference>
<dbReference type="InterPro" id="IPR050565">
    <property type="entry name" value="LYPA1-2/EST-like"/>
</dbReference>
<evidence type="ECO:0000313" key="4">
    <source>
        <dbReference type="EMBL" id="AFZ13725.1"/>
    </source>
</evidence>
<dbReference type="Proteomes" id="UP000010472">
    <property type="component" value="Chromosome"/>
</dbReference>
<keyword evidence="2" id="KW-0378">Hydrolase</keyword>
<dbReference type="STRING" id="1173022.Cri9333_2884"/>
<dbReference type="KEGG" id="cep:Cri9333_2884"/>
<dbReference type="AlphaFoldDB" id="K9W2R7"/>
<name>K9W2R7_9CYAN</name>
<dbReference type="PATRIC" id="fig|1173022.3.peg.3121"/>
<dbReference type="PANTHER" id="PTHR10655">
    <property type="entry name" value="LYSOPHOSPHOLIPASE-RELATED"/>
    <property type="match status" value="1"/>
</dbReference>
<protein>
    <submittedName>
        <fullName evidence="4">Phospholipase/Carboxylesterase</fullName>
    </submittedName>
</protein>
<organism evidence="4 5">
    <name type="scientific">Crinalium epipsammum PCC 9333</name>
    <dbReference type="NCBI Taxonomy" id="1173022"/>
    <lineage>
        <taxon>Bacteria</taxon>
        <taxon>Bacillati</taxon>
        <taxon>Cyanobacteriota</taxon>
        <taxon>Cyanophyceae</taxon>
        <taxon>Gomontiellales</taxon>
        <taxon>Gomontiellaceae</taxon>
        <taxon>Crinalium</taxon>
    </lineage>
</organism>
<keyword evidence="5" id="KW-1185">Reference proteome</keyword>
<evidence type="ECO:0000313" key="5">
    <source>
        <dbReference type="Proteomes" id="UP000010472"/>
    </source>
</evidence>
<dbReference type="InterPro" id="IPR029058">
    <property type="entry name" value="AB_hydrolase_fold"/>
</dbReference>
<proteinExistence type="inferred from homology"/>
<gene>
    <name evidence="4" type="ORF">Cri9333_2884</name>
</gene>
<sequence length="196" mass="21509">MGLVVALHGWGANAQDLASVAPLLKLHDYQFLFPNAPFPHPYVKSGGRMWYSFTQAQESLQKSHQELTQSKESLTDWLKSLESSTGVPLSRTILCGFSQGGAMTLDVGLNLPLAGLVVLSGYLHPITQTSYSTFPPVLIVHGRFDPTVLLSAAQKARDTLKAMGVAVEYQEFDMGHEIRPEVLELIQNFVTNHISS</sequence>
<evidence type="ECO:0000256" key="1">
    <source>
        <dbReference type="ARBA" id="ARBA00006499"/>
    </source>
</evidence>
<dbReference type="eggNOG" id="COG0400">
    <property type="taxonomic scope" value="Bacteria"/>
</dbReference>
<evidence type="ECO:0000256" key="2">
    <source>
        <dbReference type="ARBA" id="ARBA00022801"/>
    </source>
</evidence>